<protein>
    <submittedName>
        <fullName evidence="1">Uncharacterized protein</fullName>
    </submittedName>
</protein>
<evidence type="ECO:0000313" key="2">
    <source>
        <dbReference type="Proteomes" id="UP000829196"/>
    </source>
</evidence>
<name>A0A8T3AAN2_DENNO</name>
<gene>
    <name evidence="1" type="ORF">KFK09_027409</name>
</gene>
<organism evidence="1 2">
    <name type="scientific">Dendrobium nobile</name>
    <name type="common">Orchid</name>
    <dbReference type="NCBI Taxonomy" id="94219"/>
    <lineage>
        <taxon>Eukaryota</taxon>
        <taxon>Viridiplantae</taxon>
        <taxon>Streptophyta</taxon>
        <taxon>Embryophyta</taxon>
        <taxon>Tracheophyta</taxon>
        <taxon>Spermatophyta</taxon>
        <taxon>Magnoliopsida</taxon>
        <taxon>Liliopsida</taxon>
        <taxon>Asparagales</taxon>
        <taxon>Orchidaceae</taxon>
        <taxon>Epidendroideae</taxon>
        <taxon>Malaxideae</taxon>
        <taxon>Dendrobiinae</taxon>
        <taxon>Dendrobium</taxon>
    </lineage>
</organism>
<proteinExistence type="predicted"/>
<sequence>MICHGASVVGYWAVRVILTPSTAHGVLERELQLFAAMQSNFTLDLLGFGEKHLEIQVFPIKLVSERRFGTTGG</sequence>
<reference evidence="1" key="1">
    <citation type="journal article" date="2022" name="Front. Genet.">
        <title>Chromosome-Scale Assembly of the Dendrobium nobile Genome Provides Insights Into the Molecular Mechanism of the Biosynthesis of the Medicinal Active Ingredient of Dendrobium.</title>
        <authorList>
            <person name="Xu Q."/>
            <person name="Niu S.-C."/>
            <person name="Li K.-L."/>
            <person name="Zheng P.-J."/>
            <person name="Zhang X.-J."/>
            <person name="Jia Y."/>
            <person name="Liu Y."/>
            <person name="Niu Y.-X."/>
            <person name="Yu L.-H."/>
            <person name="Chen D.-F."/>
            <person name="Zhang G.-Q."/>
        </authorList>
    </citation>
    <scope>NUCLEOTIDE SEQUENCE</scope>
    <source>
        <tissue evidence="1">Leaf</tissue>
    </source>
</reference>
<dbReference type="Proteomes" id="UP000829196">
    <property type="component" value="Unassembled WGS sequence"/>
</dbReference>
<dbReference type="AlphaFoldDB" id="A0A8T3AAN2"/>
<keyword evidence="2" id="KW-1185">Reference proteome</keyword>
<dbReference type="EMBL" id="JAGYWB010000018">
    <property type="protein sequence ID" value="KAI0493133.1"/>
    <property type="molecule type" value="Genomic_DNA"/>
</dbReference>
<evidence type="ECO:0000313" key="1">
    <source>
        <dbReference type="EMBL" id="KAI0493133.1"/>
    </source>
</evidence>
<comment type="caution">
    <text evidence="1">The sequence shown here is derived from an EMBL/GenBank/DDBJ whole genome shotgun (WGS) entry which is preliminary data.</text>
</comment>
<accession>A0A8T3AAN2</accession>